<comment type="caution">
    <text evidence="3">The sequence shown here is derived from an EMBL/GenBank/DDBJ whole genome shotgun (WGS) entry which is preliminary data.</text>
</comment>
<proteinExistence type="predicted"/>
<dbReference type="InterPro" id="IPR012341">
    <property type="entry name" value="6hp_glycosidase-like_sf"/>
</dbReference>
<sequence>MAEVSIDLNMVRVSNEDFLKKAADCAPELKETLVRPVEIVDIRETDGVYPEVVHRDSVDNLKNYHMKKGDKLCMDFGDHQVGYVTLKLASVGSPQDAPAFFKLKFGEIAKEMTEKSEEYDGWISRGWIQEEWFHIDVLPATLVLPRRYAFRYLEIETIDTSMKWQLVVEDAVCRSVSSVSMDDVKPVETEDEMVKKLDRVSLRTLHNCMQDVFEDGPKRDRRLWLGDLRLQALANYETFRNFDLVKRCLYLFAGQTKDNGQVSACLFTEPEVIADDTFLLDYSMFFGAALYDYYQASKDMETLKDLSRCAYRQMEVAAEQFDENHILKPQEGFWGFIDWTEGLDKQCGVQGVFIYCAKRVQKIAEILGDVAEADKMAEQIRLKTEAAWKYLYDEKAGLFVSGKERQINYANQVWMILAEVADVDTCGEILDRVIALKPEKGMVSPYMNHHFVEALLLTGKKEQAMEYMKYYWGGMISHGADTFWELYNPENPAESPYGSSIVNSYCHAWSCTPTYLLRKYF</sequence>
<evidence type="ECO:0000313" key="3">
    <source>
        <dbReference type="EMBL" id="MEQ2371284.1"/>
    </source>
</evidence>
<dbReference type="RefSeq" id="WP_349056899.1">
    <property type="nucleotide sequence ID" value="NZ_JBBMEJ010000011.1"/>
</dbReference>
<dbReference type="Gene3D" id="1.50.10.10">
    <property type="match status" value="1"/>
</dbReference>
<keyword evidence="4" id="KW-1185">Reference proteome</keyword>
<dbReference type="PANTHER" id="PTHR34987:SF4">
    <property type="entry name" value="ALPHA-L-RHAMNOSIDASE C-TERMINAL DOMAIN-CONTAINING PROTEIN"/>
    <property type="match status" value="1"/>
</dbReference>
<dbReference type="InterPro" id="IPR035396">
    <property type="entry name" value="Bac_rhamnosid6H"/>
</dbReference>
<dbReference type="InterPro" id="IPR008928">
    <property type="entry name" value="6-hairpin_glycosidase_sf"/>
</dbReference>
<accession>A0ABV1BF80</accession>
<evidence type="ECO:0000259" key="2">
    <source>
        <dbReference type="Pfam" id="PF21104"/>
    </source>
</evidence>
<dbReference type="PANTHER" id="PTHR34987">
    <property type="entry name" value="C, PUTATIVE (AFU_ORTHOLOGUE AFUA_3G02880)-RELATED"/>
    <property type="match status" value="1"/>
</dbReference>
<evidence type="ECO:0000313" key="4">
    <source>
        <dbReference type="Proteomes" id="UP001473063"/>
    </source>
</evidence>
<dbReference type="EMBL" id="JBBMEJ010000011">
    <property type="protein sequence ID" value="MEQ2371284.1"/>
    <property type="molecule type" value="Genomic_DNA"/>
</dbReference>
<name>A0ABV1BF80_9FIRM</name>
<organism evidence="3 4">
    <name type="scientific">Blautia aquisgranensis</name>
    <dbReference type="NCBI Taxonomy" id="3133153"/>
    <lineage>
        <taxon>Bacteria</taxon>
        <taxon>Bacillati</taxon>
        <taxon>Bacillota</taxon>
        <taxon>Clostridia</taxon>
        <taxon>Lachnospirales</taxon>
        <taxon>Lachnospiraceae</taxon>
        <taxon>Blautia</taxon>
    </lineage>
</organism>
<reference evidence="3 4" key="1">
    <citation type="submission" date="2024-03" db="EMBL/GenBank/DDBJ databases">
        <title>Human intestinal bacterial collection.</title>
        <authorList>
            <person name="Pauvert C."/>
            <person name="Hitch T.C.A."/>
            <person name="Clavel T."/>
        </authorList>
    </citation>
    <scope>NUCLEOTIDE SEQUENCE [LARGE SCALE GENOMIC DNA]</scope>
    <source>
        <strain evidence="3 4">CLA-JM-H16</strain>
    </source>
</reference>
<dbReference type="SUPFAM" id="SSF48208">
    <property type="entry name" value="Six-hairpin glycosidases"/>
    <property type="match status" value="1"/>
</dbReference>
<dbReference type="Proteomes" id="UP001473063">
    <property type="component" value="Unassembled WGS sequence"/>
</dbReference>
<dbReference type="Pfam" id="PF17389">
    <property type="entry name" value="Bac_rhamnosid6H"/>
    <property type="match status" value="1"/>
</dbReference>
<dbReference type="Pfam" id="PF21104">
    <property type="entry name" value="Glyco_hydro_78_N"/>
    <property type="match status" value="1"/>
</dbReference>
<feature type="domain" description="Glycosyl hydrolase family 78 alpha-rhamnosidase N-terminal" evidence="2">
    <location>
        <begin position="52"/>
        <end position="174"/>
    </location>
</feature>
<feature type="domain" description="Alpha-L-rhamnosidase six-hairpin glycosidase" evidence="1">
    <location>
        <begin position="187"/>
        <end position="518"/>
    </location>
</feature>
<gene>
    <name evidence="3" type="ORF">WMO28_10085</name>
</gene>
<dbReference type="InterPro" id="IPR049164">
    <property type="entry name" value="Glyco_hydro_78_N"/>
</dbReference>
<evidence type="ECO:0000259" key="1">
    <source>
        <dbReference type="Pfam" id="PF17389"/>
    </source>
</evidence>
<protein>
    <submittedName>
        <fullName evidence="3">Cellobiose phosphorylase</fullName>
    </submittedName>
</protein>